<evidence type="ECO:0008006" key="2">
    <source>
        <dbReference type="Google" id="ProtNLM"/>
    </source>
</evidence>
<protein>
    <recommendedName>
        <fullName evidence="2">Phosphatase YcdX</fullName>
    </recommendedName>
</protein>
<comment type="caution">
    <text evidence="1">The sequence shown here is derived from an EMBL/GenBank/DDBJ whole genome shotgun (WGS) entry which is preliminary data.</text>
</comment>
<dbReference type="EMBL" id="VSSQ01030167">
    <property type="protein sequence ID" value="MPM80592.1"/>
    <property type="molecule type" value="Genomic_DNA"/>
</dbReference>
<accession>A0A645CV55</accession>
<organism evidence="1">
    <name type="scientific">bioreactor metagenome</name>
    <dbReference type="NCBI Taxonomy" id="1076179"/>
    <lineage>
        <taxon>unclassified sequences</taxon>
        <taxon>metagenomes</taxon>
        <taxon>ecological metagenomes</taxon>
    </lineage>
</organism>
<sequence>MLGIDGIKCYYPKHTEKQTEICLKICEIFNLFVTSGSDCHGTFETTKIGQMKTVPSQVKINFDIER</sequence>
<proteinExistence type="predicted"/>
<name>A0A645CV55_9ZZZZ</name>
<reference evidence="1" key="1">
    <citation type="submission" date="2019-08" db="EMBL/GenBank/DDBJ databases">
        <authorList>
            <person name="Kucharzyk K."/>
            <person name="Murdoch R.W."/>
            <person name="Higgins S."/>
            <person name="Loffler F."/>
        </authorList>
    </citation>
    <scope>NUCLEOTIDE SEQUENCE</scope>
</reference>
<evidence type="ECO:0000313" key="1">
    <source>
        <dbReference type="EMBL" id="MPM80592.1"/>
    </source>
</evidence>
<gene>
    <name evidence="1" type="ORF">SDC9_127641</name>
</gene>
<dbReference type="AlphaFoldDB" id="A0A645CV55"/>
<dbReference type="Gene3D" id="3.20.20.140">
    <property type="entry name" value="Metal-dependent hydrolases"/>
    <property type="match status" value="1"/>
</dbReference>